<name>A0AAW1KJE0_POPJA</name>
<dbReference type="AlphaFoldDB" id="A0AAW1KJE0"/>
<accession>A0AAW1KJE0</accession>
<proteinExistence type="predicted"/>
<evidence type="ECO:0000313" key="2">
    <source>
        <dbReference type="Proteomes" id="UP001458880"/>
    </source>
</evidence>
<dbReference type="Gene3D" id="3.40.50.150">
    <property type="entry name" value="Vaccinia Virus protein VP39"/>
    <property type="match status" value="1"/>
</dbReference>
<dbReference type="EMBL" id="JASPKY010000221">
    <property type="protein sequence ID" value="KAK9719285.1"/>
    <property type="molecule type" value="Genomic_DNA"/>
</dbReference>
<reference evidence="1 2" key="1">
    <citation type="journal article" date="2024" name="BMC Genomics">
        <title>De novo assembly and annotation of Popillia japonica's genome with initial clues to its potential as an invasive pest.</title>
        <authorList>
            <person name="Cucini C."/>
            <person name="Boschi S."/>
            <person name="Funari R."/>
            <person name="Cardaioli E."/>
            <person name="Iannotti N."/>
            <person name="Marturano G."/>
            <person name="Paoli F."/>
            <person name="Bruttini M."/>
            <person name="Carapelli A."/>
            <person name="Frati F."/>
            <person name="Nardi F."/>
        </authorList>
    </citation>
    <scope>NUCLEOTIDE SEQUENCE [LARGE SCALE GENOMIC DNA]</scope>
    <source>
        <strain evidence="1">DMR45628</strain>
    </source>
</reference>
<evidence type="ECO:0000313" key="1">
    <source>
        <dbReference type="EMBL" id="KAK9719285.1"/>
    </source>
</evidence>
<dbReference type="Proteomes" id="UP001458880">
    <property type="component" value="Unassembled WGS sequence"/>
</dbReference>
<gene>
    <name evidence="1" type="ORF">QE152_g22741</name>
</gene>
<comment type="caution">
    <text evidence="1">The sequence shown here is derived from an EMBL/GenBank/DDBJ whole genome shotgun (WGS) entry which is preliminary data.</text>
</comment>
<organism evidence="1 2">
    <name type="scientific">Popillia japonica</name>
    <name type="common">Japanese beetle</name>
    <dbReference type="NCBI Taxonomy" id="7064"/>
    <lineage>
        <taxon>Eukaryota</taxon>
        <taxon>Metazoa</taxon>
        <taxon>Ecdysozoa</taxon>
        <taxon>Arthropoda</taxon>
        <taxon>Hexapoda</taxon>
        <taxon>Insecta</taxon>
        <taxon>Pterygota</taxon>
        <taxon>Neoptera</taxon>
        <taxon>Endopterygota</taxon>
        <taxon>Coleoptera</taxon>
        <taxon>Polyphaga</taxon>
        <taxon>Scarabaeiformia</taxon>
        <taxon>Scarabaeidae</taxon>
        <taxon>Rutelinae</taxon>
        <taxon>Popillia</taxon>
    </lineage>
</organism>
<protein>
    <submittedName>
        <fullName evidence="1">Uncharacterized protein</fullName>
    </submittedName>
</protein>
<keyword evidence="2" id="KW-1185">Reference proteome</keyword>
<sequence>MSNINYDYLWTRAIGPREVTQAALDKYGDKLKWKKDQADVLHDTCVDGHLTKNVIYPFIENHVKTMLGIDKWTEIIDFANQVNSTDKLGYKVFDIMDATDDEIDKMKHRFDHIFSIFVAEWLVPNI</sequence>
<dbReference type="InterPro" id="IPR029063">
    <property type="entry name" value="SAM-dependent_MTases_sf"/>
</dbReference>